<organism evidence="6 7">
    <name type="scientific">Candidatus Blautia faecigallinarum</name>
    <dbReference type="NCBI Taxonomy" id="2838488"/>
    <lineage>
        <taxon>Bacteria</taxon>
        <taxon>Bacillati</taxon>
        <taxon>Bacillota</taxon>
        <taxon>Clostridia</taxon>
        <taxon>Lachnospirales</taxon>
        <taxon>Lachnospiraceae</taxon>
        <taxon>Blautia</taxon>
    </lineage>
</organism>
<dbReference type="PANTHER" id="PTHR46743">
    <property type="entry name" value="TEICHOIC ACIDS EXPORT ATP-BINDING PROTEIN TAGH"/>
    <property type="match status" value="1"/>
</dbReference>
<evidence type="ECO:0000313" key="7">
    <source>
        <dbReference type="Proteomes" id="UP000824041"/>
    </source>
</evidence>
<reference evidence="6" key="1">
    <citation type="journal article" date="2021" name="PeerJ">
        <title>Extensive microbial diversity within the chicken gut microbiome revealed by metagenomics and culture.</title>
        <authorList>
            <person name="Gilroy R."/>
            <person name="Ravi A."/>
            <person name="Getino M."/>
            <person name="Pursley I."/>
            <person name="Horton D.L."/>
            <person name="Alikhan N.F."/>
            <person name="Baker D."/>
            <person name="Gharbi K."/>
            <person name="Hall N."/>
            <person name="Watson M."/>
            <person name="Adriaenssens E.M."/>
            <person name="Foster-Nyarko E."/>
            <person name="Jarju S."/>
            <person name="Secka A."/>
            <person name="Antonio M."/>
            <person name="Oren A."/>
            <person name="Chaudhuri R.R."/>
            <person name="La Ragione R."/>
            <person name="Hildebrand F."/>
            <person name="Pallen M.J."/>
        </authorList>
    </citation>
    <scope>NUCLEOTIDE SEQUENCE</scope>
    <source>
        <strain evidence="6">14324</strain>
    </source>
</reference>
<reference evidence="6" key="2">
    <citation type="submission" date="2021-04" db="EMBL/GenBank/DDBJ databases">
        <authorList>
            <person name="Gilroy R."/>
        </authorList>
    </citation>
    <scope>NUCLEOTIDE SEQUENCE</scope>
    <source>
        <strain evidence="6">14324</strain>
    </source>
</reference>
<accession>A0A9D2IV08</accession>
<protein>
    <submittedName>
        <fullName evidence="6">ABC transporter ATP-binding protein</fullName>
    </submittedName>
</protein>
<dbReference type="SUPFAM" id="SSF52540">
    <property type="entry name" value="P-loop containing nucleoside triphosphate hydrolases"/>
    <property type="match status" value="1"/>
</dbReference>
<dbReference type="PANTHER" id="PTHR46743:SF2">
    <property type="entry name" value="TEICHOIC ACIDS EXPORT ATP-BINDING PROTEIN TAGH"/>
    <property type="match status" value="1"/>
</dbReference>
<dbReference type="CDD" id="cd03220">
    <property type="entry name" value="ABC_KpsT_Wzt"/>
    <property type="match status" value="1"/>
</dbReference>
<dbReference type="InterPro" id="IPR015860">
    <property type="entry name" value="ABC_transpr_TagH-like"/>
</dbReference>
<evidence type="ECO:0000256" key="2">
    <source>
        <dbReference type="ARBA" id="ARBA00022448"/>
    </source>
</evidence>
<evidence type="ECO:0000259" key="5">
    <source>
        <dbReference type="PROSITE" id="PS50893"/>
    </source>
</evidence>
<keyword evidence="3" id="KW-0547">Nucleotide-binding</keyword>
<dbReference type="InterPro" id="IPR027417">
    <property type="entry name" value="P-loop_NTPase"/>
</dbReference>
<dbReference type="AlphaFoldDB" id="A0A9D2IV08"/>
<keyword evidence="4 6" id="KW-0067">ATP-binding</keyword>
<keyword evidence="2" id="KW-0813">Transport</keyword>
<dbReference type="SMART" id="SM00382">
    <property type="entry name" value="AAA"/>
    <property type="match status" value="1"/>
</dbReference>
<dbReference type="PROSITE" id="PS50893">
    <property type="entry name" value="ABC_TRANSPORTER_2"/>
    <property type="match status" value="1"/>
</dbReference>
<evidence type="ECO:0000256" key="4">
    <source>
        <dbReference type="ARBA" id="ARBA00022840"/>
    </source>
</evidence>
<dbReference type="InterPro" id="IPR003439">
    <property type="entry name" value="ABC_transporter-like_ATP-bd"/>
</dbReference>
<dbReference type="GO" id="GO:0005524">
    <property type="term" value="F:ATP binding"/>
    <property type="evidence" value="ECO:0007669"/>
    <property type="project" value="UniProtKB-KW"/>
</dbReference>
<gene>
    <name evidence="6" type="ORF">IAA21_13630</name>
</gene>
<dbReference type="EMBL" id="DXBU01000183">
    <property type="protein sequence ID" value="HIZ23805.1"/>
    <property type="molecule type" value="Genomic_DNA"/>
</dbReference>
<comment type="caution">
    <text evidence="6">The sequence shown here is derived from an EMBL/GenBank/DDBJ whole genome shotgun (WGS) entry which is preliminary data.</text>
</comment>
<evidence type="ECO:0000256" key="3">
    <source>
        <dbReference type="ARBA" id="ARBA00022741"/>
    </source>
</evidence>
<sequence length="262" mass="29489">MEHNKEKAKKNGTDPGTAISVQDVCMYFRTPVDPSESLKEYLIRFAKGRNPYRELRALEHISFDVRRGEVVGLIGTNGSGKSTLLKIISGAMTPTKGKVTAEKDKIHLLTLGTGFDKELTARENVYLNGAIIGYTREYIEEKYDEIVRFAQLEGFMEERVKNFSSGMVSRLGFAIATMRDTPEILILDEVLSVGDLFFREKSGKRIREMIHGGSTVLLVSHSLDTILENCTRAIWLEKGVQKMDGDPKLVCQAYRAYGERLK</sequence>
<dbReference type="Gene3D" id="3.40.50.300">
    <property type="entry name" value="P-loop containing nucleotide triphosphate hydrolases"/>
    <property type="match status" value="1"/>
</dbReference>
<evidence type="ECO:0000313" key="6">
    <source>
        <dbReference type="EMBL" id="HIZ23805.1"/>
    </source>
</evidence>
<proteinExistence type="inferred from homology"/>
<dbReference type="InterPro" id="IPR050683">
    <property type="entry name" value="Bact_Polysacc_Export_ATP-bd"/>
</dbReference>
<comment type="similarity">
    <text evidence="1">Belongs to the ABC transporter superfamily.</text>
</comment>
<feature type="domain" description="ABC transporter" evidence="5">
    <location>
        <begin position="38"/>
        <end position="260"/>
    </location>
</feature>
<dbReference type="GO" id="GO:0016887">
    <property type="term" value="F:ATP hydrolysis activity"/>
    <property type="evidence" value="ECO:0007669"/>
    <property type="project" value="InterPro"/>
</dbReference>
<name>A0A9D2IV08_9FIRM</name>
<dbReference type="Proteomes" id="UP000824041">
    <property type="component" value="Unassembled WGS sequence"/>
</dbReference>
<dbReference type="GO" id="GO:0140359">
    <property type="term" value="F:ABC-type transporter activity"/>
    <property type="evidence" value="ECO:0007669"/>
    <property type="project" value="InterPro"/>
</dbReference>
<dbReference type="InterPro" id="IPR003593">
    <property type="entry name" value="AAA+_ATPase"/>
</dbReference>
<dbReference type="Pfam" id="PF00005">
    <property type="entry name" value="ABC_tran"/>
    <property type="match status" value="1"/>
</dbReference>
<dbReference type="GO" id="GO:0016020">
    <property type="term" value="C:membrane"/>
    <property type="evidence" value="ECO:0007669"/>
    <property type="project" value="InterPro"/>
</dbReference>
<evidence type="ECO:0000256" key="1">
    <source>
        <dbReference type="ARBA" id="ARBA00005417"/>
    </source>
</evidence>